<feature type="transmembrane region" description="Helical" evidence="18">
    <location>
        <begin position="310"/>
        <end position="330"/>
    </location>
</feature>
<feature type="transmembrane region" description="Helical" evidence="18">
    <location>
        <begin position="206"/>
        <end position="229"/>
    </location>
</feature>
<evidence type="ECO:0000256" key="4">
    <source>
        <dbReference type="ARBA" id="ARBA00022449"/>
    </source>
</evidence>
<gene>
    <name evidence="20" type="ORF">P5673_016981</name>
</gene>
<feature type="domain" description="Sodium/calcium exchanger membrane region" evidence="19">
    <location>
        <begin position="1"/>
        <end position="38"/>
    </location>
</feature>
<feature type="transmembrane region" description="Helical" evidence="18">
    <location>
        <begin position="41"/>
        <end position="58"/>
    </location>
</feature>
<proteinExistence type="inferred from homology"/>
<evidence type="ECO:0000256" key="8">
    <source>
        <dbReference type="ARBA" id="ARBA00022729"/>
    </source>
</evidence>
<keyword evidence="5" id="KW-0633">Potassium transport</keyword>
<dbReference type="InterPro" id="IPR004837">
    <property type="entry name" value="NaCa_Exmemb"/>
</dbReference>
<dbReference type="AlphaFoldDB" id="A0AAD9QGN9"/>
<dbReference type="FunFam" id="1.20.1420.30:FF:000009">
    <property type="entry name" value="sodium/potassium/calcium exchanger 5 isoform X2"/>
    <property type="match status" value="1"/>
</dbReference>
<feature type="transmembrane region" description="Helical" evidence="18">
    <location>
        <begin position="241"/>
        <end position="264"/>
    </location>
</feature>
<dbReference type="EMBL" id="JARQWQ010000036">
    <property type="protein sequence ID" value="KAK2560601.1"/>
    <property type="molecule type" value="Genomic_DNA"/>
</dbReference>
<keyword evidence="14" id="KW-0406">Ion transport</keyword>
<keyword evidence="10" id="KW-0769">Symport</keyword>
<reference evidence="20" key="1">
    <citation type="journal article" date="2023" name="G3 (Bethesda)">
        <title>Whole genome assembly and annotation of the endangered Caribbean coral Acropora cervicornis.</title>
        <authorList>
            <person name="Selwyn J.D."/>
            <person name="Vollmer S.V."/>
        </authorList>
    </citation>
    <scope>NUCLEOTIDE SEQUENCE</scope>
    <source>
        <strain evidence="20">K2</strain>
    </source>
</reference>
<accession>A0AAD9QGN9</accession>
<keyword evidence="9" id="KW-0106">Calcium</keyword>
<dbReference type="GO" id="GO:0008273">
    <property type="term" value="F:calcium, potassium:sodium antiporter activity"/>
    <property type="evidence" value="ECO:0007669"/>
    <property type="project" value="TreeGrafter"/>
</dbReference>
<keyword evidence="13" id="KW-0915">Sodium</keyword>
<evidence type="ECO:0000256" key="14">
    <source>
        <dbReference type="ARBA" id="ARBA00023065"/>
    </source>
</evidence>
<comment type="caution">
    <text evidence="20">The sequence shown here is derived from an EMBL/GenBank/DDBJ whole genome shotgun (WGS) entry which is preliminary data.</text>
</comment>
<reference evidence="20" key="2">
    <citation type="journal article" date="2023" name="Science">
        <title>Genomic signatures of disease resistance in endangered staghorn corals.</title>
        <authorList>
            <person name="Vollmer S.V."/>
            <person name="Selwyn J.D."/>
            <person name="Despard B.A."/>
            <person name="Roesel C.L."/>
        </authorList>
    </citation>
    <scope>NUCLEOTIDE SEQUENCE</scope>
    <source>
        <strain evidence="20">K2</strain>
    </source>
</reference>
<evidence type="ECO:0000256" key="6">
    <source>
        <dbReference type="ARBA" id="ARBA00022568"/>
    </source>
</evidence>
<dbReference type="PANTHER" id="PTHR10846:SF73">
    <property type="entry name" value="SODIUM_CALCIUM EXCHANGER MEMBRANE REGION DOMAIN-CONTAINING PROTEIN"/>
    <property type="match status" value="1"/>
</dbReference>
<evidence type="ECO:0000259" key="19">
    <source>
        <dbReference type="Pfam" id="PF01699"/>
    </source>
</evidence>
<protein>
    <submittedName>
        <fullName evidence="20">Sodium/potassium/calcium exchanger 3</fullName>
    </submittedName>
</protein>
<dbReference type="GO" id="GO:0006874">
    <property type="term" value="P:intracellular calcium ion homeostasis"/>
    <property type="evidence" value="ECO:0007669"/>
    <property type="project" value="TreeGrafter"/>
</dbReference>
<evidence type="ECO:0000256" key="18">
    <source>
        <dbReference type="SAM" id="Phobius"/>
    </source>
</evidence>
<evidence type="ECO:0000256" key="15">
    <source>
        <dbReference type="ARBA" id="ARBA00023136"/>
    </source>
</evidence>
<evidence type="ECO:0000256" key="17">
    <source>
        <dbReference type="SAM" id="MobiDB-lite"/>
    </source>
</evidence>
<evidence type="ECO:0000256" key="12">
    <source>
        <dbReference type="ARBA" id="ARBA00022989"/>
    </source>
</evidence>
<feature type="transmembrane region" description="Helical" evidence="18">
    <location>
        <begin position="342"/>
        <end position="362"/>
    </location>
</feature>
<keyword evidence="8" id="KW-0732">Signal</keyword>
<name>A0AAD9QGN9_ACRCE</name>
<organism evidence="20 21">
    <name type="scientific">Acropora cervicornis</name>
    <name type="common">Staghorn coral</name>
    <dbReference type="NCBI Taxonomy" id="6130"/>
    <lineage>
        <taxon>Eukaryota</taxon>
        <taxon>Metazoa</taxon>
        <taxon>Cnidaria</taxon>
        <taxon>Anthozoa</taxon>
        <taxon>Hexacorallia</taxon>
        <taxon>Scleractinia</taxon>
        <taxon>Astrocoeniina</taxon>
        <taxon>Acroporidae</taxon>
        <taxon>Acropora</taxon>
    </lineage>
</organism>
<comment type="subcellular location">
    <subcellularLocation>
        <location evidence="1">Membrane</location>
        <topology evidence="1">Multi-pass membrane protein</topology>
    </subcellularLocation>
</comment>
<feature type="domain" description="Sodium/calcium exchanger membrane region" evidence="19">
    <location>
        <begin position="207"/>
        <end position="354"/>
    </location>
</feature>
<keyword evidence="3" id="KW-0813">Transport</keyword>
<evidence type="ECO:0000256" key="1">
    <source>
        <dbReference type="ARBA" id="ARBA00004141"/>
    </source>
</evidence>
<feature type="transmembrane region" description="Helical" evidence="18">
    <location>
        <begin position="12"/>
        <end position="35"/>
    </location>
</feature>
<evidence type="ECO:0000256" key="10">
    <source>
        <dbReference type="ARBA" id="ARBA00022847"/>
    </source>
</evidence>
<dbReference type="InterPro" id="IPR004481">
    <property type="entry name" value="K/Na/Ca-exchanger"/>
</dbReference>
<evidence type="ECO:0000256" key="7">
    <source>
        <dbReference type="ARBA" id="ARBA00022692"/>
    </source>
</evidence>
<keyword evidence="11" id="KW-0630">Potassium</keyword>
<feature type="transmembrane region" description="Helical" evidence="18">
    <location>
        <begin position="276"/>
        <end position="298"/>
    </location>
</feature>
<dbReference type="GO" id="GO:0005886">
    <property type="term" value="C:plasma membrane"/>
    <property type="evidence" value="ECO:0007669"/>
    <property type="project" value="TreeGrafter"/>
</dbReference>
<dbReference type="InterPro" id="IPR044880">
    <property type="entry name" value="NCX_ion-bd_dom_sf"/>
</dbReference>
<feature type="compositionally biased region" description="Basic and acidic residues" evidence="17">
    <location>
        <begin position="100"/>
        <end position="111"/>
    </location>
</feature>
<dbReference type="PANTHER" id="PTHR10846">
    <property type="entry name" value="SODIUM/POTASSIUM/CALCIUM EXCHANGER"/>
    <property type="match status" value="1"/>
</dbReference>
<dbReference type="GO" id="GO:0005262">
    <property type="term" value="F:calcium channel activity"/>
    <property type="evidence" value="ECO:0007669"/>
    <property type="project" value="TreeGrafter"/>
</dbReference>
<keyword evidence="7 18" id="KW-0812">Transmembrane</keyword>
<evidence type="ECO:0000256" key="13">
    <source>
        <dbReference type="ARBA" id="ARBA00023053"/>
    </source>
</evidence>
<evidence type="ECO:0000256" key="9">
    <source>
        <dbReference type="ARBA" id="ARBA00022837"/>
    </source>
</evidence>
<feature type="region of interest" description="Disordered" evidence="17">
    <location>
        <begin position="100"/>
        <end position="167"/>
    </location>
</feature>
<sequence>MAFGSSAPELFASIIGVFITEGDIGIGTILGSAVFNVLPEALAMSCSYSIYLIIMYFNPRIEAWLYKITKTNSPEFKSDLHASNGIKANNNGYQKIVDEEQSHSEGKEKKTLSTNEQTNSAKETPEEKGDEKKEEKQEERKEDGGEKQPLKGDGSKHRPVPDLTLGTPFNPPEGLAARFCWFLGLPINIAYFFTIPDVKKESCQKWVAVSFIVCIAWIAALSYTLVWMVTIIGYTFKIPDAVMGLTLVAFGSSVPDCSSSLFIARKGDGDMAVSNTVGSNTFDVLLCLGIPWLIKSAAWNAPIEISSRGLFVSCFFIVGSVAIAFFVLYLNNWVLNQKVGCFFVFIYFIFLGTSVSMEMFVFGRFRLPMCSIEV</sequence>
<evidence type="ECO:0000256" key="2">
    <source>
        <dbReference type="ARBA" id="ARBA00005364"/>
    </source>
</evidence>
<evidence type="ECO:0000256" key="5">
    <source>
        <dbReference type="ARBA" id="ARBA00022538"/>
    </source>
</evidence>
<feature type="compositionally biased region" description="Basic and acidic residues" evidence="17">
    <location>
        <begin position="123"/>
        <end position="160"/>
    </location>
</feature>
<evidence type="ECO:0000256" key="16">
    <source>
        <dbReference type="ARBA" id="ARBA00023201"/>
    </source>
</evidence>
<comment type="similarity">
    <text evidence="2">Belongs to the Ca(2+):cation antiporter (CaCA) (TC 2.A.19) family. SLC24A subfamily.</text>
</comment>
<dbReference type="Proteomes" id="UP001249851">
    <property type="component" value="Unassembled WGS sequence"/>
</dbReference>
<feature type="transmembrane region" description="Helical" evidence="18">
    <location>
        <begin position="175"/>
        <end position="194"/>
    </location>
</feature>
<keyword evidence="6" id="KW-0109">Calcium transport</keyword>
<evidence type="ECO:0000256" key="11">
    <source>
        <dbReference type="ARBA" id="ARBA00022958"/>
    </source>
</evidence>
<keyword evidence="15 18" id="KW-0472">Membrane</keyword>
<keyword evidence="21" id="KW-1185">Reference proteome</keyword>
<evidence type="ECO:0000256" key="3">
    <source>
        <dbReference type="ARBA" id="ARBA00022448"/>
    </source>
</evidence>
<keyword evidence="4" id="KW-0050">Antiport</keyword>
<dbReference type="GO" id="GO:0015293">
    <property type="term" value="F:symporter activity"/>
    <property type="evidence" value="ECO:0007669"/>
    <property type="project" value="UniProtKB-KW"/>
</dbReference>
<keyword evidence="16" id="KW-0739">Sodium transport</keyword>
<keyword evidence="12 18" id="KW-1133">Transmembrane helix</keyword>
<dbReference type="Gene3D" id="1.20.1420.30">
    <property type="entry name" value="NCX, central ion-binding region"/>
    <property type="match status" value="2"/>
</dbReference>
<feature type="compositionally biased region" description="Polar residues" evidence="17">
    <location>
        <begin position="112"/>
        <end position="121"/>
    </location>
</feature>
<evidence type="ECO:0000313" key="21">
    <source>
        <dbReference type="Proteomes" id="UP001249851"/>
    </source>
</evidence>
<dbReference type="Pfam" id="PF01699">
    <property type="entry name" value="Na_Ca_ex"/>
    <property type="match status" value="2"/>
</dbReference>
<evidence type="ECO:0000313" key="20">
    <source>
        <dbReference type="EMBL" id="KAK2560601.1"/>
    </source>
</evidence>